<sequence length="221" mass="23027">MATKRRTTKAADAPPPILLRGTPRHLDATVSVTNEGDRAVTVRSATVRGPDVRTTTARVGARLAAGSTGTVPVSVSLPASTAPGSYPVELEVAGVARDAVLQVEADLDLRISPSRLLAQRGQQPLSVRITNAGNVSVPIASVLRARLWTNGVVGDLDVEVGLDSPVTVEPGVTVDATGHVSVPDDLDPTRRHQARIPVGTATLVVVVLPSDEKPTTARKSR</sequence>
<keyword evidence="3" id="KW-1185">Reference proteome</keyword>
<dbReference type="EMBL" id="JBHSRD010000002">
    <property type="protein sequence ID" value="MFC6005590.1"/>
    <property type="molecule type" value="Genomic_DNA"/>
</dbReference>
<dbReference type="Proteomes" id="UP001596189">
    <property type="component" value="Unassembled WGS sequence"/>
</dbReference>
<proteinExistence type="predicted"/>
<dbReference type="Gene3D" id="2.60.40.10">
    <property type="entry name" value="Immunoglobulins"/>
    <property type="match status" value="1"/>
</dbReference>
<feature type="domain" description="Alpha-galactosidase NEW3" evidence="1">
    <location>
        <begin position="28"/>
        <end position="92"/>
    </location>
</feature>
<name>A0ABW1J9U7_9ACTN</name>
<evidence type="ECO:0000259" key="1">
    <source>
        <dbReference type="Pfam" id="PF10633"/>
    </source>
</evidence>
<dbReference type="Pfam" id="PF10633">
    <property type="entry name" value="NPCBM_assoc"/>
    <property type="match status" value="1"/>
</dbReference>
<evidence type="ECO:0000313" key="2">
    <source>
        <dbReference type="EMBL" id="MFC6005590.1"/>
    </source>
</evidence>
<comment type="caution">
    <text evidence="2">The sequence shown here is derived from an EMBL/GenBank/DDBJ whole genome shotgun (WGS) entry which is preliminary data.</text>
</comment>
<dbReference type="InterPro" id="IPR018905">
    <property type="entry name" value="A-galactase_NEW3"/>
</dbReference>
<reference evidence="3" key="1">
    <citation type="journal article" date="2019" name="Int. J. Syst. Evol. Microbiol.">
        <title>The Global Catalogue of Microorganisms (GCM) 10K type strain sequencing project: providing services to taxonomists for standard genome sequencing and annotation.</title>
        <authorList>
            <consortium name="The Broad Institute Genomics Platform"/>
            <consortium name="The Broad Institute Genome Sequencing Center for Infectious Disease"/>
            <person name="Wu L."/>
            <person name="Ma J."/>
        </authorList>
    </citation>
    <scope>NUCLEOTIDE SEQUENCE [LARGE SCALE GENOMIC DNA]</scope>
    <source>
        <strain evidence="3">KACC 14249</strain>
    </source>
</reference>
<evidence type="ECO:0000313" key="3">
    <source>
        <dbReference type="Proteomes" id="UP001596189"/>
    </source>
</evidence>
<dbReference type="RefSeq" id="WP_345716476.1">
    <property type="nucleotide sequence ID" value="NZ_BAABFP010000005.1"/>
</dbReference>
<accession>A0ABW1J9U7</accession>
<gene>
    <name evidence="2" type="ORF">ACFQDO_00465</name>
</gene>
<dbReference type="InterPro" id="IPR013783">
    <property type="entry name" value="Ig-like_fold"/>
</dbReference>
<organism evidence="2 3">
    <name type="scientific">Angustibacter luteus</name>
    <dbReference type="NCBI Taxonomy" id="658456"/>
    <lineage>
        <taxon>Bacteria</taxon>
        <taxon>Bacillati</taxon>
        <taxon>Actinomycetota</taxon>
        <taxon>Actinomycetes</taxon>
        <taxon>Kineosporiales</taxon>
        <taxon>Kineosporiaceae</taxon>
    </lineage>
</organism>
<protein>
    <submittedName>
        <fullName evidence="2">NEW3 domain-containing protein</fullName>
    </submittedName>
</protein>